<evidence type="ECO:0000313" key="2">
    <source>
        <dbReference type="EMBL" id="OUI89957.1"/>
    </source>
</evidence>
<evidence type="ECO:0000313" key="3">
    <source>
        <dbReference type="Proteomes" id="UP000194641"/>
    </source>
</evidence>
<gene>
    <name evidence="2" type="ORF">HK17_15085</name>
</gene>
<sequence>MMFFQTEGLEKIIYPFYFSEHINRVVTAVNDKNLTCYSSMFCFILLVIYFSISISKTGLIKSLKRKINLLYLFFFLSFYVWQYVFGVYRYFISTDLICPIIICSSIIEIINMQKIKINNANFVAFMCSVPLVAISYIGGIPDWGRGSYKTPYLSGNIPVEIRNADILFNANFFSAWIYPAIIPNGHIIQINRGMFDFGSKLYWDNYYKFIPHNREPNQYVLFEDINNSDAKNWAIDKFKDHYSLKIDFSSCKTFSLRLSSYERGITYCALRKI</sequence>
<feature type="transmembrane region" description="Helical" evidence="1">
    <location>
        <begin position="122"/>
        <end position="140"/>
    </location>
</feature>
<accession>A0A252AK02</accession>
<proteinExistence type="predicted"/>
<evidence type="ECO:0000256" key="1">
    <source>
        <dbReference type="SAM" id="Phobius"/>
    </source>
</evidence>
<dbReference type="AlphaFoldDB" id="A0A252AK02"/>
<keyword evidence="1" id="KW-0472">Membrane</keyword>
<feature type="transmembrane region" description="Helical" evidence="1">
    <location>
        <begin position="67"/>
        <end position="84"/>
    </location>
</feature>
<feature type="transmembrane region" description="Helical" evidence="1">
    <location>
        <begin position="37"/>
        <end position="55"/>
    </location>
</feature>
<dbReference type="Proteomes" id="UP000194641">
    <property type="component" value="Unassembled WGS sequence"/>
</dbReference>
<protein>
    <submittedName>
        <fullName evidence="2">Uncharacterized protein</fullName>
    </submittedName>
</protein>
<name>A0A252AK02_9PROT</name>
<keyword evidence="1" id="KW-1133">Transmembrane helix</keyword>
<comment type="caution">
    <text evidence="2">The sequence shown here is derived from an EMBL/GenBank/DDBJ whole genome shotgun (WGS) entry which is preliminary data.</text>
</comment>
<feature type="transmembrane region" description="Helical" evidence="1">
    <location>
        <begin position="90"/>
        <end position="110"/>
    </location>
</feature>
<reference evidence="3" key="1">
    <citation type="submission" date="2014-06" db="EMBL/GenBank/DDBJ databases">
        <authorList>
            <person name="Winans N.J."/>
            <person name="Newell P.D."/>
            <person name="Douglas A.E."/>
        </authorList>
    </citation>
    <scope>NUCLEOTIDE SEQUENCE [LARGE SCALE GENOMIC DNA]</scope>
</reference>
<dbReference type="EMBL" id="JOPA01000061">
    <property type="protein sequence ID" value="OUI89957.1"/>
    <property type="molecule type" value="Genomic_DNA"/>
</dbReference>
<organism evidence="2 3">
    <name type="scientific">Acetobacter indonesiensis</name>
    <dbReference type="NCBI Taxonomy" id="104101"/>
    <lineage>
        <taxon>Bacteria</taxon>
        <taxon>Pseudomonadati</taxon>
        <taxon>Pseudomonadota</taxon>
        <taxon>Alphaproteobacteria</taxon>
        <taxon>Acetobacterales</taxon>
        <taxon>Acetobacteraceae</taxon>
        <taxon>Acetobacter</taxon>
    </lineage>
</organism>
<keyword evidence="1" id="KW-0812">Transmembrane</keyword>